<feature type="compositionally biased region" description="Basic and acidic residues" evidence="1">
    <location>
        <begin position="89"/>
        <end position="100"/>
    </location>
</feature>
<keyword evidence="3" id="KW-1185">Reference proteome</keyword>
<accession>A0A498KEB2</accession>
<gene>
    <name evidence="2" type="ORF">DVH24_038369</name>
</gene>
<protein>
    <submittedName>
        <fullName evidence="2">Uncharacterized protein</fullName>
    </submittedName>
</protein>
<organism evidence="2 3">
    <name type="scientific">Malus domestica</name>
    <name type="common">Apple</name>
    <name type="synonym">Pyrus malus</name>
    <dbReference type="NCBI Taxonomy" id="3750"/>
    <lineage>
        <taxon>Eukaryota</taxon>
        <taxon>Viridiplantae</taxon>
        <taxon>Streptophyta</taxon>
        <taxon>Embryophyta</taxon>
        <taxon>Tracheophyta</taxon>
        <taxon>Spermatophyta</taxon>
        <taxon>Magnoliopsida</taxon>
        <taxon>eudicotyledons</taxon>
        <taxon>Gunneridae</taxon>
        <taxon>Pentapetalae</taxon>
        <taxon>rosids</taxon>
        <taxon>fabids</taxon>
        <taxon>Rosales</taxon>
        <taxon>Rosaceae</taxon>
        <taxon>Amygdaloideae</taxon>
        <taxon>Maleae</taxon>
        <taxon>Malus</taxon>
    </lineage>
</organism>
<proteinExistence type="predicted"/>
<reference evidence="2 3" key="1">
    <citation type="submission" date="2018-10" db="EMBL/GenBank/DDBJ databases">
        <title>A high-quality apple genome assembly.</title>
        <authorList>
            <person name="Hu J."/>
        </authorList>
    </citation>
    <scope>NUCLEOTIDE SEQUENCE [LARGE SCALE GENOMIC DNA]</scope>
    <source>
        <strain evidence="3">cv. HFTH1</strain>
        <tissue evidence="2">Young leaf</tissue>
    </source>
</reference>
<dbReference type="EMBL" id="RDQH01000329">
    <property type="protein sequence ID" value="RXI04095.1"/>
    <property type="molecule type" value="Genomic_DNA"/>
</dbReference>
<feature type="region of interest" description="Disordered" evidence="1">
    <location>
        <begin position="89"/>
        <end position="109"/>
    </location>
</feature>
<feature type="region of interest" description="Disordered" evidence="1">
    <location>
        <begin position="206"/>
        <end position="252"/>
    </location>
</feature>
<name>A0A498KEB2_MALDO</name>
<evidence type="ECO:0000313" key="3">
    <source>
        <dbReference type="Proteomes" id="UP000290289"/>
    </source>
</evidence>
<dbReference type="Proteomes" id="UP000290289">
    <property type="component" value="Chromosome 3"/>
</dbReference>
<evidence type="ECO:0000256" key="1">
    <source>
        <dbReference type="SAM" id="MobiDB-lite"/>
    </source>
</evidence>
<comment type="caution">
    <text evidence="2">The sequence shown here is derived from an EMBL/GenBank/DDBJ whole genome shotgun (WGS) entry which is preliminary data.</text>
</comment>
<sequence length="269" mass="28966">MPFPDPLRNKTGSETGMLARLVAAEINRSDSGIENDRIRRQFRGQLLWDGANAVGWESVVAEGETLEDEIEQSGSRFELFVEENTAEKRLKESGDDRIGEPDSPQQLHGGDFIAGGEYLVVRFRQNPKSRQSDEQFIGNGSDRVGEGLDRVPEIPEGVGDGVETTSVVNTGAGVEFLEVEGLVVEKFLGFGVSGDEDLEAAVEKEPVDDVSSDAAADGVGGFEEEERGVLGVEVGGGGEAGESSADDNNRGLGVWREWGFWGVDSCLER</sequence>
<evidence type="ECO:0000313" key="2">
    <source>
        <dbReference type="EMBL" id="RXI04095.1"/>
    </source>
</evidence>
<dbReference type="AlphaFoldDB" id="A0A498KEB2"/>